<evidence type="ECO:0000313" key="2">
    <source>
        <dbReference type="Proteomes" id="UP000282613"/>
    </source>
</evidence>
<gene>
    <name evidence="1" type="ORF">TASK_LOCUS4557</name>
</gene>
<dbReference type="Proteomes" id="UP000282613">
    <property type="component" value="Unassembled WGS sequence"/>
</dbReference>
<organism evidence="3">
    <name type="scientific">Taenia asiatica</name>
    <name type="common">Asian tapeworm</name>
    <dbReference type="NCBI Taxonomy" id="60517"/>
    <lineage>
        <taxon>Eukaryota</taxon>
        <taxon>Metazoa</taxon>
        <taxon>Spiralia</taxon>
        <taxon>Lophotrochozoa</taxon>
        <taxon>Platyhelminthes</taxon>
        <taxon>Cestoda</taxon>
        <taxon>Eucestoda</taxon>
        <taxon>Cyclophyllidea</taxon>
        <taxon>Taeniidae</taxon>
        <taxon>Taenia</taxon>
    </lineage>
</organism>
<dbReference type="WBParaSite" id="TASK_0000455601-mRNA-1">
    <property type="protein sequence ID" value="TASK_0000455601-mRNA-1"/>
    <property type="gene ID" value="TASK_0000455601"/>
</dbReference>
<dbReference type="EMBL" id="UYRS01018357">
    <property type="protein sequence ID" value="VDK33630.1"/>
    <property type="molecule type" value="Genomic_DNA"/>
</dbReference>
<dbReference type="AlphaFoldDB" id="A0A0R3W3N9"/>
<accession>A0A0R3W3N9</accession>
<sequence>MDVELLRVTEAKAPGRVDGGGEFTTIVTSFYTVGVRSTGQANSSCNRTLVTPTGQLEFFALEVVEQEVSVDSNEDRGNRLTVRRPALSSVRDSITTARVKGIPKPDTFHARYMNAARRPSDFLVDSPGAPRRHLVLVVCVGRTTRLTAKPSAPRNPHRRYRLLNSS</sequence>
<proteinExistence type="predicted"/>
<reference evidence="3" key="1">
    <citation type="submission" date="2017-02" db="UniProtKB">
        <authorList>
            <consortium name="WormBaseParasite"/>
        </authorList>
    </citation>
    <scope>IDENTIFICATION</scope>
</reference>
<reference evidence="1 2" key="2">
    <citation type="submission" date="2018-11" db="EMBL/GenBank/DDBJ databases">
        <authorList>
            <consortium name="Pathogen Informatics"/>
        </authorList>
    </citation>
    <scope>NUCLEOTIDE SEQUENCE [LARGE SCALE GENOMIC DNA]</scope>
</reference>
<evidence type="ECO:0000313" key="1">
    <source>
        <dbReference type="EMBL" id="VDK33630.1"/>
    </source>
</evidence>
<keyword evidence="2" id="KW-1185">Reference proteome</keyword>
<evidence type="ECO:0000313" key="3">
    <source>
        <dbReference type="WBParaSite" id="TASK_0000455601-mRNA-1"/>
    </source>
</evidence>
<name>A0A0R3W3N9_TAEAS</name>
<protein>
    <submittedName>
        <fullName evidence="1 3">Uncharacterized protein</fullName>
    </submittedName>
</protein>